<feature type="compositionally biased region" description="Low complexity" evidence="8">
    <location>
        <begin position="487"/>
        <end position="500"/>
    </location>
</feature>
<feature type="compositionally biased region" description="Polar residues" evidence="8">
    <location>
        <begin position="726"/>
        <end position="737"/>
    </location>
</feature>
<feature type="compositionally biased region" description="Low complexity" evidence="8">
    <location>
        <begin position="610"/>
        <end position="619"/>
    </location>
</feature>
<dbReference type="Pfam" id="PF00856">
    <property type="entry name" value="SET"/>
    <property type="match status" value="1"/>
</dbReference>
<dbReference type="OrthoDB" id="308383at2759"/>
<feature type="compositionally biased region" description="Low complexity" evidence="8">
    <location>
        <begin position="742"/>
        <end position="760"/>
    </location>
</feature>
<organism evidence="11 12">
    <name type="scientific">Rhodotorula mucilaginosa</name>
    <name type="common">Yeast</name>
    <name type="synonym">Rhodotorula rubra</name>
    <dbReference type="NCBI Taxonomy" id="5537"/>
    <lineage>
        <taxon>Eukaryota</taxon>
        <taxon>Fungi</taxon>
        <taxon>Dikarya</taxon>
        <taxon>Basidiomycota</taxon>
        <taxon>Pucciniomycotina</taxon>
        <taxon>Microbotryomycetes</taxon>
        <taxon>Sporidiobolales</taxon>
        <taxon>Sporidiobolaceae</taxon>
        <taxon>Rhodotorula</taxon>
    </lineage>
</organism>
<comment type="subcellular location">
    <subcellularLocation>
        <location evidence="1">Chromosome</location>
    </subcellularLocation>
</comment>
<keyword evidence="6" id="KW-0479">Metal-binding</keyword>
<evidence type="ECO:0008006" key="13">
    <source>
        <dbReference type="Google" id="ProtNLM"/>
    </source>
</evidence>
<dbReference type="PANTHER" id="PTHR46223">
    <property type="entry name" value="HISTONE-LYSINE N-METHYLTRANSFERASE SUV39H"/>
    <property type="match status" value="1"/>
</dbReference>
<comment type="caution">
    <text evidence="11">The sequence shown here is derived from an EMBL/GenBank/DDBJ whole genome shotgun (WGS) entry which is preliminary data.</text>
</comment>
<evidence type="ECO:0000313" key="12">
    <source>
        <dbReference type="Proteomes" id="UP000777482"/>
    </source>
</evidence>
<dbReference type="GO" id="GO:0005694">
    <property type="term" value="C:chromosome"/>
    <property type="evidence" value="ECO:0007669"/>
    <property type="project" value="UniProtKB-SubCell"/>
</dbReference>
<dbReference type="GO" id="GO:0008270">
    <property type="term" value="F:zinc ion binding"/>
    <property type="evidence" value="ECO:0007669"/>
    <property type="project" value="InterPro"/>
</dbReference>
<dbReference type="PANTHER" id="PTHR46223:SF3">
    <property type="entry name" value="HISTONE-LYSINE N-METHYLTRANSFERASE SET-23"/>
    <property type="match status" value="1"/>
</dbReference>
<dbReference type="PROSITE" id="PS50280">
    <property type="entry name" value="SET"/>
    <property type="match status" value="1"/>
</dbReference>
<feature type="compositionally biased region" description="Low complexity" evidence="8">
    <location>
        <begin position="910"/>
        <end position="920"/>
    </location>
</feature>
<feature type="region of interest" description="Disordered" evidence="8">
    <location>
        <begin position="1442"/>
        <end position="1489"/>
    </location>
</feature>
<feature type="domain" description="Post-SET" evidence="10">
    <location>
        <begin position="1586"/>
        <end position="1602"/>
    </location>
</feature>
<proteinExistence type="predicted"/>
<dbReference type="Proteomes" id="UP000777482">
    <property type="component" value="Unassembled WGS sequence"/>
</dbReference>
<gene>
    <name evidence="11" type="ORF">C6P46_005619</name>
</gene>
<dbReference type="InterPro" id="IPR046341">
    <property type="entry name" value="SET_dom_sf"/>
</dbReference>
<evidence type="ECO:0000256" key="1">
    <source>
        <dbReference type="ARBA" id="ARBA00004286"/>
    </source>
</evidence>
<feature type="region of interest" description="Disordered" evidence="8">
    <location>
        <begin position="879"/>
        <end position="1073"/>
    </location>
</feature>
<evidence type="ECO:0000256" key="5">
    <source>
        <dbReference type="ARBA" id="ARBA00022691"/>
    </source>
</evidence>
<dbReference type="GO" id="GO:0005634">
    <property type="term" value="C:nucleus"/>
    <property type="evidence" value="ECO:0007669"/>
    <property type="project" value="InterPro"/>
</dbReference>
<dbReference type="SMART" id="SM00317">
    <property type="entry name" value="SET"/>
    <property type="match status" value="1"/>
</dbReference>
<keyword evidence="3" id="KW-0489">Methyltransferase</keyword>
<feature type="domain" description="SET" evidence="9">
    <location>
        <begin position="1456"/>
        <end position="1555"/>
    </location>
</feature>
<feature type="region of interest" description="Disordered" evidence="8">
    <location>
        <begin position="1"/>
        <end position="625"/>
    </location>
</feature>
<protein>
    <recommendedName>
        <fullName evidence="13">SET domain-containing protein</fullName>
    </recommendedName>
</protein>
<feature type="compositionally biased region" description="Basic and acidic residues" evidence="8">
    <location>
        <begin position="658"/>
        <end position="686"/>
    </location>
</feature>
<feature type="compositionally biased region" description="Basic and acidic residues" evidence="8">
    <location>
        <begin position="978"/>
        <end position="995"/>
    </location>
</feature>
<accession>A0A9P6VYN8</accession>
<feature type="compositionally biased region" description="Polar residues" evidence="8">
    <location>
        <begin position="516"/>
        <end position="528"/>
    </location>
</feature>
<evidence type="ECO:0000256" key="3">
    <source>
        <dbReference type="ARBA" id="ARBA00022603"/>
    </source>
</evidence>
<feature type="compositionally biased region" description="Acidic residues" evidence="8">
    <location>
        <begin position="694"/>
        <end position="703"/>
    </location>
</feature>
<feature type="compositionally biased region" description="Low complexity" evidence="8">
    <location>
        <begin position="388"/>
        <end position="413"/>
    </location>
</feature>
<evidence type="ECO:0000256" key="7">
    <source>
        <dbReference type="ARBA" id="ARBA00022833"/>
    </source>
</evidence>
<dbReference type="EMBL" id="PUHQ01000062">
    <property type="protein sequence ID" value="KAG0658755.1"/>
    <property type="molecule type" value="Genomic_DNA"/>
</dbReference>
<dbReference type="Gene3D" id="2.170.270.10">
    <property type="entry name" value="SET domain"/>
    <property type="match status" value="1"/>
</dbReference>
<sequence length="1614" mass="171782">MLDSDSDLEIVEPTRPSAVARSVLLHPTSPSAADPNLEPRPSQPVASSSKAPYTAGAWAPKSSDKQPSSSKGKGRADVIVLSSDDDEDDQDEPLVVQHRRPPRASLPSLPTVPSTAKPKPSFRRHSLAHPKPAPKSVHALSRPNGDDSSDSSEPDPLAMRPSSSPSKSSPGKKKKKKDRTAAPTDEADKKGRDKKTIGAQGSARLGHIAARKSTLGRPPRAADSLPSPSGAKASSWSSSSAVSTAAPSSTAAKFKPQSSTADAAQQEGGGDKPKVSRPEAAPNKRGPARKSSLGRPAATVLASAEADSVATPTPTGAKESSSLPPQQPAASKPSKSSFPAETRDNAKVRPSSSSSSSSAAAAVASTKAAPTSQPRSLTSPKPSDAGLASSVSERGPPSSSSSAAAAAHYSAGAPPKPPSRLPALVANAPPPSARRPKMPPLVAAGASAQGSKASPEEKTPSSVDAGRGSSTLNAKEAEQPKRPLPTSTASSSSIGQKSSSGAETAARSTPPPLTTKLDTSTASKSPSGSRLPEAVRNRSPLRAASKGASPARSSSNVNMDMDVDARPESAQTTEPVVSQKEAAPLSTSQTQMDDSDSDIEFITPIPKPAPVASHAAPVASKEDGLARVDDVKTGAAREVEVEAGRPAVESLTQAITHAHLDDMGKDADMDAEKAGEDDRAEDEKHAAGALSDDRDGEDVEMADVDGNIQAGTDLAPESRSDKSDSVDTAQSKTSSSLEGGIAAAAPAAPSAADAELAAQPKQTQADRVEGGKTPAAGLSPSKGDAIPGTQDVTMRDVPLVRRDLERIASPANSTSSPPHTPAPGDSSVPNRRVYGRGHKSTGGRPVKKGVNRLRAVESEESAADPVEASARAFKTLAVAKQSVTSVAPPRLREESDMAEASDNNEMEGTSSASDSSGSSSFRLQQALLPNHPPSRATDALTESDRNSPAFKTPLTSEVARFSQHPKGRDQSTLETTLELERRDDFVGPRSRRQDYSDLQGQDSSASSTTTEKRHKHGGIGRKSSGPWDRRKSQHKTLDSVVPLGRSDAIPSSDPPKQASLPMELDEKTDSGSVIERLPKSSVVDRPLKRERAAAADSAQFGPAWAIMASLASLRCLRHDIKLPLLLMPADIDPDDPDVLDEQRDLIRKFKHEQKLEQPWARQIAGPSYDFLDEFRTDIQDTVNRREAKWAKLHPDELPIRSSYKVMFEQMILEALAAEYGPADPASRPQIRVCPPKDLPREAMSSPPFDFIYTNRVVYDDDIVPVQAPGCGCEGNCDTPANRKTCSCLARQIEACKTKAKGTDRSDHQDFAYDRAGKLKPAVFDTLDEVIECNSQCGCGPECINRVVGKRQGISVDLFWTGIAGWGARLPTSYPSTPLRRGYSQRVIQKGEPLAVYAGELMRCKDAYEREDNVYSRIHRNYIFDLDAWTVLEDIESLLPSSQTKKVAEQAPPIDAQTASTHRSTGTKGRAKGKRLAEEKPFVQPDEPEDSGAKALFSIDAFSLGNWTRFCNHVCTDWNVSIRPVYVDEADVARPLFVYFARRDIQPGEEITITYFGGEEEPSPRAVGLTNAEWKRCADEARNNAPKSQRCYCGKKFCRGRMFSVPDQTMFWDVE</sequence>
<evidence type="ECO:0000256" key="8">
    <source>
        <dbReference type="SAM" id="MobiDB-lite"/>
    </source>
</evidence>
<evidence type="ECO:0000256" key="4">
    <source>
        <dbReference type="ARBA" id="ARBA00022679"/>
    </source>
</evidence>
<keyword evidence="5" id="KW-0949">S-adenosyl-L-methionine</keyword>
<feature type="compositionally biased region" description="Low complexity" evidence="8">
    <location>
        <begin position="348"/>
        <end position="372"/>
    </location>
</feature>
<feature type="compositionally biased region" description="Low complexity" evidence="8">
    <location>
        <begin position="226"/>
        <end position="252"/>
    </location>
</feature>
<keyword evidence="4" id="KW-0808">Transferase</keyword>
<evidence type="ECO:0000259" key="9">
    <source>
        <dbReference type="PROSITE" id="PS50280"/>
    </source>
</evidence>
<feature type="compositionally biased region" description="Basic residues" evidence="8">
    <location>
        <begin position="833"/>
        <end position="851"/>
    </location>
</feature>
<feature type="compositionally biased region" description="Basic and acidic residues" evidence="8">
    <location>
        <begin position="186"/>
        <end position="196"/>
    </location>
</feature>
<feature type="region of interest" description="Disordered" evidence="8">
    <location>
        <begin position="654"/>
        <end position="867"/>
    </location>
</feature>
<feature type="compositionally biased region" description="Acidic residues" evidence="8">
    <location>
        <begin position="1"/>
        <end position="10"/>
    </location>
</feature>
<evidence type="ECO:0000313" key="11">
    <source>
        <dbReference type="EMBL" id="KAG0658755.1"/>
    </source>
</evidence>
<dbReference type="InterPro" id="IPR050973">
    <property type="entry name" value="H3K9_Histone-Lys_N-MTase"/>
</dbReference>
<name>A0A9P6VYN8_RHOMI</name>
<dbReference type="GO" id="GO:0042054">
    <property type="term" value="F:histone methyltransferase activity"/>
    <property type="evidence" value="ECO:0007669"/>
    <property type="project" value="InterPro"/>
</dbReference>
<dbReference type="InterPro" id="IPR003616">
    <property type="entry name" value="Post-SET_dom"/>
</dbReference>
<feature type="compositionally biased region" description="Low complexity" evidence="8">
    <location>
        <begin position="65"/>
        <end position="82"/>
    </location>
</feature>
<evidence type="ECO:0000259" key="10">
    <source>
        <dbReference type="PROSITE" id="PS50868"/>
    </source>
</evidence>
<feature type="compositionally biased region" description="Low complexity" evidence="8">
    <location>
        <begin position="320"/>
        <end position="337"/>
    </location>
</feature>
<dbReference type="Pfam" id="PF05033">
    <property type="entry name" value="Pre-SET"/>
    <property type="match status" value="1"/>
</dbReference>
<feature type="compositionally biased region" description="Low complexity" evidence="8">
    <location>
        <begin position="443"/>
        <end position="453"/>
    </location>
</feature>
<dbReference type="PROSITE" id="PS50868">
    <property type="entry name" value="POST_SET"/>
    <property type="match status" value="1"/>
</dbReference>
<feature type="compositionally biased region" description="Basic and acidic residues" evidence="8">
    <location>
        <begin position="716"/>
        <end position="725"/>
    </location>
</feature>
<reference evidence="11 12" key="1">
    <citation type="submission" date="2020-11" db="EMBL/GenBank/DDBJ databases">
        <title>Kefir isolates.</title>
        <authorList>
            <person name="Marcisauskas S."/>
            <person name="Kim Y."/>
            <person name="Blasche S."/>
        </authorList>
    </citation>
    <scope>NUCLEOTIDE SEQUENCE [LARGE SCALE GENOMIC DNA]</scope>
    <source>
        <strain evidence="11 12">KR</strain>
    </source>
</reference>
<evidence type="ECO:0000256" key="6">
    <source>
        <dbReference type="ARBA" id="ARBA00022723"/>
    </source>
</evidence>
<dbReference type="GO" id="GO:0032259">
    <property type="term" value="P:methylation"/>
    <property type="evidence" value="ECO:0007669"/>
    <property type="project" value="UniProtKB-KW"/>
</dbReference>
<feature type="compositionally biased region" description="Polar residues" evidence="8">
    <location>
        <begin position="1456"/>
        <end position="1466"/>
    </location>
</feature>
<dbReference type="SUPFAM" id="SSF82199">
    <property type="entry name" value="SET domain"/>
    <property type="match status" value="1"/>
</dbReference>
<feature type="compositionally biased region" description="Polar residues" evidence="8">
    <location>
        <begin position="996"/>
        <end position="1009"/>
    </location>
</feature>
<keyword evidence="2" id="KW-0158">Chromosome</keyword>
<dbReference type="InterPro" id="IPR007728">
    <property type="entry name" value="Pre-SET_dom"/>
</dbReference>
<dbReference type="InterPro" id="IPR001214">
    <property type="entry name" value="SET_dom"/>
</dbReference>
<feature type="compositionally biased region" description="Acidic residues" evidence="8">
    <location>
        <begin position="83"/>
        <end position="92"/>
    </location>
</feature>
<keyword evidence="7" id="KW-0862">Zinc</keyword>
<evidence type="ECO:0000256" key="2">
    <source>
        <dbReference type="ARBA" id="ARBA00022454"/>
    </source>
</evidence>
<keyword evidence="12" id="KW-1185">Reference proteome</keyword>
<feature type="compositionally biased region" description="Acidic residues" evidence="8">
    <location>
        <begin position="896"/>
        <end position="905"/>
    </location>
</feature>